<name>A0A8H5C542_9AGAR</name>
<reference evidence="3 4" key="1">
    <citation type="journal article" date="2020" name="ISME J.">
        <title>Uncovering the hidden diversity of litter-decomposition mechanisms in mushroom-forming fungi.</title>
        <authorList>
            <person name="Floudas D."/>
            <person name="Bentzer J."/>
            <person name="Ahren D."/>
            <person name="Johansson T."/>
            <person name="Persson P."/>
            <person name="Tunlid A."/>
        </authorList>
    </citation>
    <scope>NUCLEOTIDE SEQUENCE [LARGE SCALE GENOMIC DNA]</scope>
    <source>
        <strain evidence="3 4">CBS 291.85</strain>
    </source>
</reference>
<feature type="compositionally biased region" description="Low complexity" evidence="1">
    <location>
        <begin position="294"/>
        <end position="308"/>
    </location>
</feature>
<dbReference type="InterPro" id="IPR001315">
    <property type="entry name" value="CARD"/>
</dbReference>
<dbReference type="Proteomes" id="UP000559256">
    <property type="component" value="Unassembled WGS sequence"/>
</dbReference>
<evidence type="ECO:0000313" key="3">
    <source>
        <dbReference type="EMBL" id="KAF5335445.1"/>
    </source>
</evidence>
<sequence>MKKYKNKEEQRLAANAKSNRYYHRNAQKISIARNTNRNKLALQMAKQETKKRLKRQERLSIRTDSESSKLNSIARVEDIQRSFNIRVNYSPMSYLEQICLKTQEWMVISARDSVCPALSDSFDILIKGANESCKHLEVGDEYTQGARVKRRIEQFVACMEDIAIAGIKGNLKVEYKCSSFKSIRSRWLCHPSFWFLPFMSNSHSASSNSHSASNSEPVYLQQARVVFLEPGEVIVVASRVVHAPPSTLYEVPQDVEPGFTFIATRTPPFDPTIAEPARRYVWTPEEATPPPSPMLSSASSLESEVPESQVPVQLPATRSTQQVSPSDNPPTTDPLTPTSSALSTSHAAYTRADAPPPYVAQIQQPLPEGLVKVYAAWNSHVPTPVEILTYWPRALYEKCYIVLEGCRIGIFPTCQGPSPNRLWRGYQAQDSNPSVSQRPYLHSDSLIDIDVSSQDNPTQGWLPFREEYLEEMLWVEGRRGLGDQCSACSVVNPIYRCVDEECVLAGMMCKKCMISSHATHPLHWIERWSGNRFEPETLKSLGLVIQLGHRPKERCVFYQAAHSDFTVIHTNAIHEVSVRFCGCDDNLSHRTQLLRTLWYPATAADPQTATTFSCLRQFQHLNCQGKLPAYDYYHCLEIMTQSRQRVKPKPRYPAFLRTMFQWRHLKMCKRAGRGHAASGIEGTTQGELGLDCPACPRPDKSLPPDWKEKGELSLFLAIDANFRLRNRVVSSTDKSPILGDGWAYLVNSIPYRKHIEGHVSDTDGLRVSGVGGICCARHRVWRKNGIGDLQKGERYCNIDFIFWSTIDGEDYLVLVISYDISCQWSVNFWERMAKIDKNFKVKFTKTGVRFMVPKFHLRAHKPGCHFKFSFDYAPGCGETHGETIEEGWSQSNKAAGQTKEMGLGTRAMTLDDIFGFANWRTIARLDENIGKRLVVAVKEFDLHEWDFKQFDNSLASTLGREILGEWRDSVLAWENDHSKPCPYEDLEHDEEKGQLKTVQLEMIAEEKAMLEAGTSAFATSPRSLELYILTNKYLTTAQQLEVEKRRSGLLKHITQFRNLQSMLMPRLSDVLSAEEMEHIENPDLSRPEKIRLFLPSECGTASAMRTACVAGLMDNEARLREVEARDALEGVRDGLRARTAANRYKVQNITGQIGNTRASGVLRDIDIRIHSHKIRYQLARDALLSLRGHGKWEETLRPLKDEDVRGLSERALTREEQAQREAIMSRLGVGVDEEWSDGEGLEEVMITSRRGERTRHLSWIWYNLRAEELSEGDPEYREALRVEWCKARARVHRWREELMLLTDELRRMVDYSIWKGEWWMKRVVGQEGMKTSVSAELAEGLNAYAWQQVKYQEERAVQVTDRWYKLRTHADKVLNRIQALPTLFLDFGEDDTDIIKEAEACI</sequence>
<feature type="region of interest" description="Disordered" evidence="1">
    <location>
        <begin position="283"/>
        <end position="346"/>
    </location>
</feature>
<proteinExistence type="predicted"/>
<dbReference type="Pfam" id="PF18803">
    <property type="entry name" value="CxC2"/>
    <property type="match status" value="1"/>
</dbReference>
<evidence type="ECO:0000313" key="4">
    <source>
        <dbReference type="Proteomes" id="UP000559256"/>
    </source>
</evidence>
<dbReference type="InterPro" id="IPR040521">
    <property type="entry name" value="KDZ"/>
</dbReference>
<evidence type="ECO:0000256" key="1">
    <source>
        <dbReference type="SAM" id="MobiDB-lite"/>
    </source>
</evidence>
<accession>A0A8H5C542</accession>
<dbReference type="Pfam" id="PF18758">
    <property type="entry name" value="KDZ"/>
    <property type="match status" value="1"/>
</dbReference>
<protein>
    <recommendedName>
        <fullName evidence="2">CARD domain-containing protein</fullName>
    </recommendedName>
</protein>
<dbReference type="EMBL" id="JAACJM010000242">
    <property type="protein sequence ID" value="KAF5335445.1"/>
    <property type="molecule type" value="Genomic_DNA"/>
</dbReference>
<feature type="domain" description="CARD" evidence="2">
    <location>
        <begin position="1034"/>
        <end position="1094"/>
    </location>
</feature>
<evidence type="ECO:0000259" key="2">
    <source>
        <dbReference type="PROSITE" id="PS50209"/>
    </source>
</evidence>
<dbReference type="OrthoDB" id="2682806at2759"/>
<keyword evidence="4" id="KW-1185">Reference proteome</keyword>
<dbReference type="GO" id="GO:0042981">
    <property type="term" value="P:regulation of apoptotic process"/>
    <property type="evidence" value="ECO:0007669"/>
    <property type="project" value="InterPro"/>
</dbReference>
<organism evidence="3 4">
    <name type="scientific">Tetrapyrgos nigripes</name>
    <dbReference type="NCBI Taxonomy" id="182062"/>
    <lineage>
        <taxon>Eukaryota</taxon>
        <taxon>Fungi</taxon>
        <taxon>Dikarya</taxon>
        <taxon>Basidiomycota</taxon>
        <taxon>Agaricomycotina</taxon>
        <taxon>Agaricomycetes</taxon>
        <taxon>Agaricomycetidae</taxon>
        <taxon>Agaricales</taxon>
        <taxon>Marasmiineae</taxon>
        <taxon>Marasmiaceae</taxon>
        <taxon>Tetrapyrgos</taxon>
    </lineage>
</organism>
<dbReference type="PROSITE" id="PS50209">
    <property type="entry name" value="CARD"/>
    <property type="match status" value="1"/>
</dbReference>
<comment type="caution">
    <text evidence="3">The sequence shown here is derived from an EMBL/GenBank/DDBJ whole genome shotgun (WGS) entry which is preliminary data.</text>
</comment>
<gene>
    <name evidence="3" type="ORF">D9758_017825</name>
</gene>
<dbReference type="InterPro" id="IPR041457">
    <property type="entry name" value="CxC2_KDZ-assoc"/>
</dbReference>
<feature type="compositionally biased region" description="Low complexity" evidence="1">
    <location>
        <begin position="333"/>
        <end position="345"/>
    </location>
</feature>